<evidence type="ECO:0000256" key="4">
    <source>
        <dbReference type="SAM" id="SignalP"/>
    </source>
</evidence>
<keyword evidence="3" id="KW-0245">EGF-like domain</keyword>
<evidence type="ECO:0000259" key="5">
    <source>
        <dbReference type="PROSITE" id="PS50026"/>
    </source>
</evidence>
<sequence length="569" mass="60674">MKYAFVFLTLTSIVKGECPGGCSTNGVCGPRDMCTCFKNFMGNDCSQRVCPFGKAHVDTPKGDINMDRSSSTAGLILTNSQMYPGGTWEYNNPNALPDEGHFYMECSNAGLCDRSTGLCQCFPGFEGSSCQRAACNNACNQHGVCKSIGFIASNGDRSLSITGNPKDKVSTTYDLWDAEKTMGCICDPWFEGPDCSRRSCKVGVDPLYEAAGYPIYETFNIYAAIVPTATKTIDPTTSWIQLRVYDYYGESYLTERITVMDDTAAGVNSGTILQNALKALPNGIFSSVTCWESTDANTPSLMPKLATEVGFFATCQFNDNPGRMRLPDVYAYQFGDTSPKLLTSGIRAFITANNRRGEDVDYCATPSIYTVAATVTTGTAFTVATTTLPVPAALQSIAVGTVVKVKDRLFIVDTVSTNTGFSVKWDVAGSLTAGSTIYYATGLTAAADTTCTVTAWAVGSNSFTCNAAPTTLAVGSMFLFHNAIFIVRGISGGTTVTVDRNFNGNAAAGAAIAAAENLYILTPASPLTGSYQYVSKCSGRGICDFSTGICQCFKGYTDDNCDTQNILAF</sequence>
<keyword evidence="2 3" id="KW-1015">Disulfide bond</keyword>
<feature type="signal peptide" evidence="4">
    <location>
        <begin position="1"/>
        <end position="16"/>
    </location>
</feature>
<dbReference type="Proteomes" id="UP000243217">
    <property type="component" value="Unassembled WGS sequence"/>
</dbReference>
<dbReference type="PROSITE" id="PS00022">
    <property type="entry name" value="EGF_1"/>
    <property type="match status" value="2"/>
</dbReference>
<dbReference type="Gene3D" id="2.10.25.10">
    <property type="entry name" value="Laminin"/>
    <property type="match status" value="1"/>
</dbReference>
<name>A0A0A7CLW6_9STRA</name>
<dbReference type="STRING" id="74557.A0A0A7CLW6"/>
<comment type="caution">
    <text evidence="3">Lacks conserved residue(s) required for the propagation of feature annotation.</text>
</comment>
<evidence type="ECO:0000313" key="6">
    <source>
        <dbReference type="EMBL" id="AIG55430.1"/>
    </source>
</evidence>
<dbReference type="AlphaFoldDB" id="A0A0A7CLW6"/>
<dbReference type="PRINTS" id="PR00011">
    <property type="entry name" value="EGFLAMININ"/>
</dbReference>
<feature type="domain" description="EGF-like" evidence="5">
    <location>
        <begin position="96"/>
        <end position="131"/>
    </location>
</feature>
<dbReference type="InterPro" id="IPR000742">
    <property type="entry name" value="EGF"/>
</dbReference>
<dbReference type="SMART" id="SM00181">
    <property type="entry name" value="EGF"/>
    <property type="match status" value="4"/>
</dbReference>
<dbReference type="PANTHER" id="PTHR14949:SF56">
    <property type="entry name" value="EGF-LIKE-DOMAIN, MULTIPLE 7"/>
    <property type="match status" value="1"/>
</dbReference>
<evidence type="ECO:0000256" key="3">
    <source>
        <dbReference type="PROSITE-ProRule" id="PRU00076"/>
    </source>
</evidence>
<proteinExistence type="predicted"/>
<evidence type="ECO:0000256" key="2">
    <source>
        <dbReference type="ARBA" id="ARBA00023157"/>
    </source>
</evidence>
<dbReference type="InterPro" id="IPR050969">
    <property type="entry name" value="Dev_Signal_Modulators"/>
</dbReference>
<keyword evidence="1 4" id="KW-0732">Signal</keyword>
<dbReference type="PROSITE" id="PS01186">
    <property type="entry name" value="EGF_2"/>
    <property type="match status" value="2"/>
</dbReference>
<dbReference type="PANTHER" id="PTHR14949">
    <property type="entry name" value="EGF-LIKE-DOMAIN, MULTIPLE 7, 8"/>
    <property type="match status" value="1"/>
</dbReference>
<dbReference type="EMBL" id="KM037969">
    <property type="protein sequence ID" value="AIG55430.1"/>
    <property type="molecule type" value="Genomic_DNA"/>
</dbReference>
<gene>
    <name evidence="7" type="ORF">THRCLA_01679</name>
</gene>
<dbReference type="OrthoDB" id="442731at2759"/>
<dbReference type="Pfam" id="PF07974">
    <property type="entry name" value="EGF_2"/>
    <property type="match status" value="1"/>
</dbReference>
<dbReference type="InterPro" id="IPR013111">
    <property type="entry name" value="EGF_extracell"/>
</dbReference>
<protein>
    <submittedName>
        <fullName evidence="6">Secreted protein</fullName>
    </submittedName>
</protein>
<dbReference type="PROSITE" id="PS50026">
    <property type="entry name" value="EGF_3"/>
    <property type="match status" value="1"/>
</dbReference>
<accession>A0A0A7CLW6</accession>
<evidence type="ECO:0000313" key="7">
    <source>
        <dbReference type="EMBL" id="OQS06265.1"/>
    </source>
</evidence>
<reference evidence="6 8" key="1">
    <citation type="journal article" date="2014" name="Genome Biol. Evol.">
        <title>The secreted proteins of Achlya hypogyna and Thraustotheca clavata identify the ancestral oomycete secretome and reveal gene acquisitions by horizontal gene transfer.</title>
        <authorList>
            <person name="Misner I."/>
            <person name="Blouin N."/>
            <person name="Leonard G."/>
            <person name="Richards T.A."/>
            <person name="Lane C.E."/>
        </authorList>
    </citation>
    <scope>NUCLEOTIDE SEQUENCE</scope>
    <source>
        <strain evidence="6 8">ATCC 34112</strain>
    </source>
</reference>
<feature type="chain" id="PRO_5002038001" evidence="4">
    <location>
        <begin position="17"/>
        <end position="569"/>
    </location>
</feature>
<evidence type="ECO:0000256" key="1">
    <source>
        <dbReference type="ARBA" id="ARBA00022729"/>
    </source>
</evidence>
<dbReference type="EMBL" id="JNBS01000361">
    <property type="protein sequence ID" value="OQS06265.1"/>
    <property type="molecule type" value="Genomic_DNA"/>
</dbReference>
<keyword evidence="8" id="KW-1185">Reference proteome</keyword>
<organism evidence="6">
    <name type="scientific">Thraustotheca clavata</name>
    <dbReference type="NCBI Taxonomy" id="74557"/>
    <lineage>
        <taxon>Eukaryota</taxon>
        <taxon>Sar</taxon>
        <taxon>Stramenopiles</taxon>
        <taxon>Oomycota</taxon>
        <taxon>Saprolegniomycetes</taxon>
        <taxon>Saprolegniales</taxon>
        <taxon>Achlyaceae</taxon>
        <taxon>Thraustotheca</taxon>
    </lineage>
</organism>
<feature type="disulfide bond" evidence="3">
    <location>
        <begin position="121"/>
        <end position="130"/>
    </location>
</feature>
<evidence type="ECO:0000313" key="8">
    <source>
        <dbReference type="Proteomes" id="UP000243217"/>
    </source>
</evidence>